<dbReference type="GO" id="GO:0005681">
    <property type="term" value="C:spliceosomal complex"/>
    <property type="evidence" value="ECO:0007669"/>
    <property type="project" value="UniProtKB-KW"/>
</dbReference>
<dbReference type="Pfam" id="PF10433">
    <property type="entry name" value="Beta-prop_RSE1_1st"/>
    <property type="match status" value="2"/>
</dbReference>
<dbReference type="FunFam" id="2.130.10.10:FF:000031">
    <property type="entry name" value="Splicing factor 3b subunit 3"/>
    <property type="match status" value="1"/>
</dbReference>
<keyword evidence="2" id="KW-0507">mRNA processing</keyword>
<dbReference type="Pfam" id="PF03178">
    <property type="entry name" value="CPSF_A"/>
    <property type="match status" value="1"/>
</dbReference>
<dbReference type="EMBL" id="KN549379">
    <property type="protein sequence ID" value="KHJ97918.1"/>
    <property type="molecule type" value="Genomic_DNA"/>
</dbReference>
<keyword evidence="11" id="KW-1185">Reference proteome</keyword>
<gene>
    <name evidence="10" type="ORF">OESDEN_02094</name>
</gene>
<dbReference type="InterPro" id="IPR015943">
    <property type="entry name" value="WD40/YVTN_repeat-like_dom_sf"/>
</dbReference>
<accession>A0A0B1TK22</accession>
<evidence type="ECO:0008006" key="12">
    <source>
        <dbReference type="Google" id="ProtNLM"/>
    </source>
</evidence>
<evidence type="ECO:0000259" key="7">
    <source>
        <dbReference type="Pfam" id="PF03178"/>
    </source>
</evidence>
<keyword evidence="4" id="KW-0508">mRNA splicing</keyword>
<dbReference type="GO" id="GO:0008380">
    <property type="term" value="P:RNA splicing"/>
    <property type="evidence" value="ECO:0007669"/>
    <property type="project" value="UniProtKB-KW"/>
</dbReference>
<name>A0A0B1TK22_OESDE</name>
<dbReference type="InterPro" id="IPR058543">
    <property type="entry name" value="Beta-prop_RSE1/DDB1/CPSF1_2nd"/>
</dbReference>
<organism evidence="10 11">
    <name type="scientific">Oesophagostomum dentatum</name>
    <name type="common">Nodular worm</name>
    <dbReference type="NCBI Taxonomy" id="61180"/>
    <lineage>
        <taxon>Eukaryota</taxon>
        <taxon>Metazoa</taxon>
        <taxon>Ecdysozoa</taxon>
        <taxon>Nematoda</taxon>
        <taxon>Chromadorea</taxon>
        <taxon>Rhabditida</taxon>
        <taxon>Rhabditina</taxon>
        <taxon>Rhabditomorpha</taxon>
        <taxon>Strongyloidea</taxon>
        <taxon>Strongylidae</taxon>
        <taxon>Oesophagostomum</taxon>
    </lineage>
</organism>
<feature type="domain" description="RSE1/DDB1/CPSF1 C-terminal" evidence="7">
    <location>
        <begin position="1110"/>
        <end position="1238"/>
    </location>
</feature>
<reference evidence="10 11" key="1">
    <citation type="submission" date="2014-03" db="EMBL/GenBank/DDBJ databases">
        <title>Draft genome of the hookworm Oesophagostomum dentatum.</title>
        <authorList>
            <person name="Mitreva M."/>
        </authorList>
    </citation>
    <scope>NUCLEOTIDE SEQUENCE [LARGE SCALE GENOMIC DNA]</scope>
    <source>
        <strain evidence="10 11">OD-Hann</strain>
    </source>
</reference>
<dbReference type="AlphaFoldDB" id="A0A0B1TK22"/>
<evidence type="ECO:0000256" key="2">
    <source>
        <dbReference type="ARBA" id="ARBA00022664"/>
    </source>
</evidence>
<dbReference type="InterPro" id="IPR004871">
    <property type="entry name" value="RSE1/DDB1/CPSF1_C"/>
</dbReference>
<dbReference type="GO" id="GO:0006397">
    <property type="term" value="P:mRNA processing"/>
    <property type="evidence" value="ECO:0007669"/>
    <property type="project" value="UniProtKB-KW"/>
</dbReference>
<dbReference type="GO" id="GO:0003676">
    <property type="term" value="F:nucleic acid binding"/>
    <property type="evidence" value="ECO:0007669"/>
    <property type="project" value="InterPro"/>
</dbReference>
<dbReference type="Gene3D" id="2.130.10.10">
    <property type="entry name" value="YVTN repeat-like/Quinoprotein amine dehydrogenase"/>
    <property type="match status" value="4"/>
</dbReference>
<feature type="domain" description="RSE1/DDB1/CPSF1 first beta-propeller" evidence="8">
    <location>
        <begin position="278"/>
        <end position="645"/>
    </location>
</feature>
<dbReference type="Pfam" id="PF23726">
    <property type="entry name" value="Beta-prop_RSE1_2nd"/>
    <property type="match status" value="1"/>
</dbReference>
<keyword evidence="3" id="KW-0747">Spliceosome</keyword>
<evidence type="ECO:0000256" key="3">
    <source>
        <dbReference type="ARBA" id="ARBA00022728"/>
    </source>
</evidence>
<evidence type="ECO:0000313" key="11">
    <source>
        <dbReference type="Proteomes" id="UP000053660"/>
    </source>
</evidence>
<keyword evidence="5" id="KW-0539">Nucleus</keyword>
<comment type="subcellular location">
    <subcellularLocation>
        <location evidence="1">Nucleus</location>
    </subcellularLocation>
</comment>
<comment type="similarity">
    <text evidence="6">Belongs to the RSE1 family.</text>
</comment>
<dbReference type="FunFam" id="2.130.10.10:FF:000027">
    <property type="entry name" value="Splicing factor 3B subunit 3"/>
    <property type="match status" value="2"/>
</dbReference>
<evidence type="ECO:0000313" key="10">
    <source>
        <dbReference type="EMBL" id="KHJ97918.1"/>
    </source>
</evidence>
<dbReference type="Proteomes" id="UP000053660">
    <property type="component" value="Unassembled WGS sequence"/>
</dbReference>
<evidence type="ECO:0000256" key="5">
    <source>
        <dbReference type="ARBA" id="ARBA00023242"/>
    </source>
</evidence>
<evidence type="ECO:0000259" key="9">
    <source>
        <dbReference type="Pfam" id="PF23726"/>
    </source>
</evidence>
<evidence type="ECO:0000256" key="6">
    <source>
        <dbReference type="ARBA" id="ARBA00038266"/>
    </source>
</evidence>
<feature type="domain" description="RSE1/DDB1/CPSF1 first beta-propeller" evidence="8">
    <location>
        <begin position="13"/>
        <end position="275"/>
    </location>
</feature>
<dbReference type="OrthoDB" id="436637at2759"/>
<protein>
    <recommendedName>
        <fullName evidence="12">CPSF A subunit region</fullName>
    </recommendedName>
</protein>
<sequence length="1269" mass="141378">MHLYNLTLQGQTAINQAVHGNFSGTPKAQEICVGRGSTLQLLFCDPTTGKIKVLCSHEVFGIIRSLMPFRLTGGTKDYIAVGSDSGRIVILEYSAEKNSFVRVHQETFGKTGCRRIVPGHYLAADPKGRAIMIGAVERQKLVYIMNRDAEARLTISSPLEAHKQYTLCYGMVGIDVGFENPTFACLEFDYEDAEHDPTGEALQTTKQTLTFYELDLGLNHVVRKYAEPLDDKATMIIAVPGGNEGPSGVILCCENYLIYKNLGEQPDIRCPIPRRRVLCSHEVFGIIRSLMPFRLTGGTKGMFNDFILTLFGLSYLLNYFVDYIAVGSDSGRIVILEYSAEKNSFVRVHQETFGKTGCRRIVPGHYLAADPKGRAIMIGAVERQKLVYIMNRDAEARLTISSPLEAHKQYTLCYGMVGIDVGFENPTFACLEFDYEDAEHDPTGEALQTTKQTLTFYELDLGLNHVVRKYAEPLDDKATMIIAVPGGNEGPSGVILCCENYLIYKNLGEQPDIRCPIPRRRNDLDDPDRSLMIICAATHKTKLMYFFLLQTEQGDLFKVTLETDEDLVTEMKVKYFDTVPAANAMCILKTGFLFVASEFGDHHLYQIANLGDDPEEPEFSSKMHLDEGETFFYGIRELKSLVPIDRIESLCPLTDAYIGDLAREDAPQIYALVGRGARSTLRVLRNGLEVSEMAVSELPGNPNAVWTVKKNIDDKHDAYIVVSFVNATLVLAIGETVEEANDSGFMATTPTLGCGLIGDDALLQIYPDGIRHIRSDRRVNEWKTPGKRQIVKCAMNRLVACYMMRQVAVALAGGELVYFELDPTGQLNEFTERTSWPHEVLCMSLSEIPEGELRSRFLTVGIADSTVRVISLDPQDTLSPLSMQALPSQPESLLLLETTSEDGKGSSTIHLNIGLQNGCLLRTTVDNVTGDMMDTRTRYLGTRPVRVFRVRSQNRDAVLCTSSRSWLLYHYQNRFHLTPLSYVSLESASSFSSEQCLEGIVAISENTLRIMAVEKLGASFNHISYPLKFTPRRMIVHPLATAVMMIETDHAAYTTVTLDKKRNDMADDIVRLATDMEEVELAKEIADVLRNNRPDETVYGAAKAAPGKWASVVRLLNIKSGEVLSLFELPQDEAAKCIALVQFATHQDTLMVLVGCTISQKLSQVAKSTRGCIYTFLLTAAGDRFELIHRTDTPYPVNAIHDFRGSALVGMSNHLRLYEFGKKKLLAKCENKVSLFVAYFCNAFIADNNILECAWNALIHLQTEPGYNS</sequence>
<evidence type="ECO:0000256" key="1">
    <source>
        <dbReference type="ARBA" id="ARBA00004123"/>
    </source>
</evidence>
<feature type="domain" description="RSE1/DDB1/CPSF1 second beta-propeller" evidence="9">
    <location>
        <begin position="691"/>
        <end position="1012"/>
    </location>
</feature>
<dbReference type="PANTHER" id="PTHR10644">
    <property type="entry name" value="DNA REPAIR/RNA PROCESSING CPSF FAMILY"/>
    <property type="match status" value="1"/>
</dbReference>
<evidence type="ECO:0000259" key="8">
    <source>
        <dbReference type="Pfam" id="PF10433"/>
    </source>
</evidence>
<dbReference type="InterPro" id="IPR050358">
    <property type="entry name" value="RSE1/DDB1/CFT1"/>
</dbReference>
<proteinExistence type="inferred from homology"/>
<dbReference type="InterPro" id="IPR018846">
    <property type="entry name" value="Beta-prop_RSE1/DDB1/CPSF1_1st"/>
</dbReference>
<evidence type="ECO:0000256" key="4">
    <source>
        <dbReference type="ARBA" id="ARBA00023187"/>
    </source>
</evidence>